<gene>
    <name evidence="16" type="primary">LOC108699012</name>
</gene>
<dbReference type="PROSITE" id="PS50262">
    <property type="entry name" value="G_PROTEIN_RECEP_F1_2"/>
    <property type="match status" value="1"/>
</dbReference>
<protein>
    <recommendedName>
        <fullName evidence="13">Olfactory receptor</fullName>
    </recommendedName>
</protein>
<accession>A0A8J0TKI3</accession>
<dbReference type="AlphaFoldDB" id="A0A8J0TKI3"/>
<organism evidence="15 16">
    <name type="scientific">Xenopus laevis</name>
    <name type="common">African clawed frog</name>
    <dbReference type="NCBI Taxonomy" id="8355"/>
    <lineage>
        <taxon>Eukaryota</taxon>
        <taxon>Metazoa</taxon>
        <taxon>Chordata</taxon>
        <taxon>Craniata</taxon>
        <taxon>Vertebrata</taxon>
        <taxon>Euteleostomi</taxon>
        <taxon>Amphibia</taxon>
        <taxon>Batrachia</taxon>
        <taxon>Anura</taxon>
        <taxon>Pipoidea</taxon>
        <taxon>Pipidae</taxon>
        <taxon>Xenopodinae</taxon>
        <taxon>Xenopus</taxon>
        <taxon>Xenopus</taxon>
    </lineage>
</organism>
<feature type="transmembrane region" description="Helical" evidence="13">
    <location>
        <begin position="271"/>
        <end position="290"/>
    </location>
</feature>
<evidence type="ECO:0000256" key="9">
    <source>
        <dbReference type="ARBA" id="ARBA00023170"/>
    </source>
</evidence>
<dbReference type="SUPFAM" id="SSF81321">
    <property type="entry name" value="Family A G protein-coupled receptor-like"/>
    <property type="match status" value="1"/>
</dbReference>
<evidence type="ECO:0000256" key="2">
    <source>
        <dbReference type="ARBA" id="ARBA00022475"/>
    </source>
</evidence>
<reference evidence="16" key="1">
    <citation type="submission" date="2025-08" db="UniProtKB">
        <authorList>
            <consortium name="RefSeq"/>
        </authorList>
    </citation>
    <scope>IDENTIFICATION</scope>
    <source>
        <strain evidence="16">J_2021</strain>
        <tissue evidence="16">Erythrocytes</tissue>
    </source>
</reference>
<dbReference type="CDD" id="cd13954">
    <property type="entry name" value="7tmA_OR"/>
    <property type="match status" value="1"/>
</dbReference>
<evidence type="ECO:0000256" key="1">
    <source>
        <dbReference type="ARBA" id="ARBA00004651"/>
    </source>
</evidence>
<keyword evidence="10" id="KW-0325">Glycoprotein</keyword>
<dbReference type="KEGG" id="xla:108699012"/>
<keyword evidence="8 13" id="KW-0472">Membrane</keyword>
<dbReference type="PRINTS" id="PR00237">
    <property type="entry name" value="GPCRRHODOPSN"/>
</dbReference>
<dbReference type="Gene3D" id="1.20.1070.10">
    <property type="entry name" value="Rhodopsin 7-helix transmembrane proteins"/>
    <property type="match status" value="1"/>
</dbReference>
<evidence type="ECO:0000256" key="11">
    <source>
        <dbReference type="ARBA" id="ARBA00023224"/>
    </source>
</evidence>
<comment type="similarity">
    <text evidence="12">Belongs to the G-protein coupled receptor 1 family.</text>
</comment>
<keyword evidence="9 12" id="KW-0675">Receptor</keyword>
<feature type="transmembrane region" description="Helical" evidence="13">
    <location>
        <begin position="138"/>
        <end position="156"/>
    </location>
</feature>
<dbReference type="InterPro" id="IPR017452">
    <property type="entry name" value="GPCR_Rhodpsn_7TM"/>
</dbReference>
<evidence type="ECO:0000256" key="6">
    <source>
        <dbReference type="ARBA" id="ARBA00022989"/>
    </source>
</evidence>
<dbReference type="GO" id="GO:0004984">
    <property type="term" value="F:olfactory receptor activity"/>
    <property type="evidence" value="ECO:0000318"/>
    <property type="project" value="GO_Central"/>
</dbReference>
<evidence type="ECO:0000256" key="12">
    <source>
        <dbReference type="RuleBase" id="RU000688"/>
    </source>
</evidence>
<dbReference type="InterPro" id="IPR000725">
    <property type="entry name" value="Olfact_rcpt"/>
</dbReference>
<keyword evidence="6 13" id="KW-1133">Transmembrane helix</keyword>
<sequence>MNIQNQSKSMEFVLEGISCPFQIPCFLAFLSLYALTLTGNVLIITIICLDPVLQTPMYFFLCNLSLLDISYSSVTQPKFLSMLLTNDTGISFNQCILQLYVFLSLASTEFLSLTAMAYDRYVAICNPLHYFILMSKKMCALLTIMCWLVGFLDPMAHTVFISRLNFCRSNIINHFYCDVSVLLNLSCDNTYFIEFMSIIVGSVFGLPAFILTLSSYVCIVSTIMKIPSSQRRWKTFSTCVSHLTVVIIFYGTLLIVYMSPITYYSSAKAKSLSLLYTVLIPLCNPLIYTLRNKDVTVSLWKFWNVK</sequence>
<dbReference type="InterPro" id="IPR050516">
    <property type="entry name" value="Olfactory_GPCR"/>
</dbReference>
<keyword evidence="4 12" id="KW-0812">Transmembrane</keyword>
<comment type="caution">
    <text evidence="13">Lacks conserved residue(s) required for the propagation of feature annotation.</text>
</comment>
<comment type="subcellular location">
    <subcellularLocation>
        <location evidence="1 13">Cell membrane</location>
        <topology evidence="1 13">Multi-pass membrane protein</topology>
    </subcellularLocation>
</comment>
<feature type="domain" description="G-protein coupled receptors family 1 profile" evidence="14">
    <location>
        <begin position="39"/>
        <end position="288"/>
    </location>
</feature>
<keyword evidence="11 12" id="KW-0807">Transducer</keyword>
<evidence type="ECO:0000256" key="8">
    <source>
        <dbReference type="ARBA" id="ARBA00023136"/>
    </source>
</evidence>
<keyword evidence="2 13" id="KW-1003">Cell membrane</keyword>
<dbReference type="Pfam" id="PF13853">
    <property type="entry name" value="7tm_4"/>
    <property type="match status" value="1"/>
</dbReference>
<proteinExistence type="inferred from homology"/>
<dbReference type="PROSITE" id="PS00237">
    <property type="entry name" value="G_PROTEIN_RECEP_F1_1"/>
    <property type="match status" value="1"/>
</dbReference>
<keyword evidence="7 12" id="KW-0297">G-protein coupled receptor</keyword>
<dbReference type="GeneID" id="108699012"/>
<dbReference type="PRINTS" id="PR00245">
    <property type="entry name" value="OLFACTORYR"/>
</dbReference>
<keyword evidence="5 13" id="KW-0552">Olfaction</keyword>
<evidence type="ECO:0000256" key="7">
    <source>
        <dbReference type="ARBA" id="ARBA00023040"/>
    </source>
</evidence>
<evidence type="ECO:0000313" key="16">
    <source>
        <dbReference type="RefSeq" id="XP_018086358.1"/>
    </source>
</evidence>
<evidence type="ECO:0000259" key="14">
    <source>
        <dbReference type="PROSITE" id="PS50262"/>
    </source>
</evidence>
<name>A0A8J0TKI3_XENLA</name>
<dbReference type="FunFam" id="1.20.1070.10:FF:000010">
    <property type="entry name" value="Olfactory receptor"/>
    <property type="match status" value="1"/>
</dbReference>
<feature type="transmembrane region" description="Helical" evidence="13">
    <location>
        <begin position="191"/>
        <end position="219"/>
    </location>
</feature>
<dbReference type="PANTHER" id="PTHR26452">
    <property type="entry name" value="OLFACTORY RECEPTOR"/>
    <property type="match status" value="1"/>
</dbReference>
<dbReference type="RefSeq" id="XP_018086358.1">
    <property type="nucleotide sequence ID" value="XM_018230869.1"/>
</dbReference>
<feature type="transmembrane region" description="Helical" evidence="13">
    <location>
        <begin position="240"/>
        <end position="259"/>
    </location>
</feature>
<evidence type="ECO:0000256" key="10">
    <source>
        <dbReference type="ARBA" id="ARBA00023180"/>
    </source>
</evidence>
<keyword evidence="15" id="KW-1185">Reference proteome</keyword>
<dbReference type="GO" id="GO:0005549">
    <property type="term" value="F:odorant binding"/>
    <property type="evidence" value="ECO:0000318"/>
    <property type="project" value="GO_Central"/>
</dbReference>
<evidence type="ECO:0000313" key="15">
    <source>
        <dbReference type="Proteomes" id="UP000186698"/>
    </source>
</evidence>
<dbReference type="InterPro" id="IPR000276">
    <property type="entry name" value="GPCR_Rhodpsn"/>
</dbReference>
<dbReference type="GO" id="GO:0004930">
    <property type="term" value="F:G protein-coupled receptor activity"/>
    <property type="evidence" value="ECO:0007669"/>
    <property type="project" value="UniProtKB-KW"/>
</dbReference>
<evidence type="ECO:0000256" key="5">
    <source>
        <dbReference type="ARBA" id="ARBA00022725"/>
    </source>
</evidence>
<dbReference type="Proteomes" id="UP000186698">
    <property type="component" value="Chromosome 8L"/>
</dbReference>
<dbReference type="OrthoDB" id="5967130at2759"/>
<evidence type="ECO:0000256" key="13">
    <source>
        <dbReference type="RuleBase" id="RU363047"/>
    </source>
</evidence>
<evidence type="ECO:0000256" key="4">
    <source>
        <dbReference type="ARBA" id="ARBA00022692"/>
    </source>
</evidence>
<dbReference type="GO" id="GO:0005886">
    <property type="term" value="C:plasma membrane"/>
    <property type="evidence" value="ECO:0007669"/>
    <property type="project" value="UniProtKB-SubCell"/>
</dbReference>
<keyword evidence="3 13" id="KW-0716">Sensory transduction</keyword>
<evidence type="ECO:0000256" key="3">
    <source>
        <dbReference type="ARBA" id="ARBA00022606"/>
    </source>
</evidence>